<dbReference type="InterPro" id="IPR043013">
    <property type="entry name" value="Znf_TRAF_N"/>
</dbReference>
<evidence type="ECO:0000313" key="9">
    <source>
        <dbReference type="EMBL" id="KAK2568431.1"/>
    </source>
</evidence>
<dbReference type="GO" id="GO:0061630">
    <property type="term" value="F:ubiquitin protein ligase activity"/>
    <property type="evidence" value="ECO:0007669"/>
    <property type="project" value="InterPro"/>
</dbReference>
<evidence type="ECO:0000259" key="8">
    <source>
        <dbReference type="PROSITE" id="PS50181"/>
    </source>
</evidence>
<keyword evidence="2 5" id="KW-0863">Zinc-finger</keyword>
<dbReference type="PANTHER" id="PTHR15933:SF20">
    <property type="entry name" value="F-BOX DOMAIN-CONTAINING PROTEIN"/>
    <property type="match status" value="1"/>
</dbReference>
<dbReference type="Pfam" id="PF15966">
    <property type="entry name" value="F-box_4"/>
    <property type="match status" value="1"/>
</dbReference>
<dbReference type="Gene3D" id="3.30.40.10">
    <property type="entry name" value="Zinc/RING finger domain, C3HC4 (zinc finger)"/>
    <property type="match status" value="1"/>
</dbReference>
<dbReference type="InterPro" id="IPR013083">
    <property type="entry name" value="Znf_RING/FYVE/PHD"/>
</dbReference>
<dbReference type="Gene3D" id="1.20.1280.50">
    <property type="match status" value="1"/>
</dbReference>
<dbReference type="EMBL" id="JARQWQ010000012">
    <property type="protein sequence ID" value="KAK2568431.1"/>
    <property type="molecule type" value="Genomic_DNA"/>
</dbReference>
<dbReference type="InterPro" id="IPR001293">
    <property type="entry name" value="Znf_TRAF"/>
</dbReference>
<dbReference type="SUPFAM" id="SSF81383">
    <property type="entry name" value="F-box domain"/>
    <property type="match status" value="1"/>
</dbReference>
<keyword evidence="3" id="KW-0833">Ubl conjugation pathway</keyword>
<reference evidence="9" key="2">
    <citation type="journal article" date="2023" name="Science">
        <title>Genomic signatures of disease resistance in endangered staghorn corals.</title>
        <authorList>
            <person name="Vollmer S.V."/>
            <person name="Selwyn J.D."/>
            <person name="Despard B.A."/>
            <person name="Roesel C.L."/>
        </authorList>
    </citation>
    <scope>NUCLEOTIDE SEQUENCE</scope>
    <source>
        <strain evidence="9">K2</strain>
    </source>
</reference>
<evidence type="ECO:0000256" key="2">
    <source>
        <dbReference type="ARBA" id="ARBA00022771"/>
    </source>
</evidence>
<feature type="domain" description="F-box" evidence="8">
    <location>
        <begin position="403"/>
        <end position="457"/>
    </location>
</feature>
<feature type="domain" description="TRAF-type" evidence="7">
    <location>
        <begin position="44"/>
        <end position="86"/>
    </location>
</feature>
<dbReference type="AlphaFoldDB" id="A0AAD9QWN9"/>
<dbReference type="Gene3D" id="3.30.40.150">
    <property type="entry name" value="TRAF-like zinc-finger, N-terminal subdomain"/>
    <property type="match status" value="1"/>
</dbReference>
<dbReference type="PROSITE" id="PS50145">
    <property type="entry name" value="ZF_TRAF"/>
    <property type="match status" value="1"/>
</dbReference>
<evidence type="ECO:0000256" key="3">
    <source>
        <dbReference type="ARBA" id="ARBA00022786"/>
    </source>
</evidence>
<feature type="region of interest" description="Disordered" evidence="6">
    <location>
        <begin position="218"/>
        <end position="238"/>
    </location>
</feature>
<dbReference type="InterPro" id="IPR036047">
    <property type="entry name" value="F-box-like_dom_sf"/>
</dbReference>
<feature type="compositionally biased region" description="Polar residues" evidence="6">
    <location>
        <begin position="148"/>
        <end position="172"/>
    </location>
</feature>
<reference evidence="9" key="1">
    <citation type="journal article" date="2023" name="G3 (Bethesda)">
        <title>Whole genome assembly and annotation of the endangered Caribbean coral Acropora cervicornis.</title>
        <authorList>
            <person name="Selwyn J.D."/>
            <person name="Vollmer S.V."/>
        </authorList>
    </citation>
    <scope>NUCLEOTIDE SEQUENCE</scope>
    <source>
        <strain evidence="9">K2</strain>
    </source>
</reference>
<evidence type="ECO:0000256" key="6">
    <source>
        <dbReference type="SAM" id="MobiDB-lite"/>
    </source>
</evidence>
<feature type="zinc finger region" description="TRAF-type" evidence="5">
    <location>
        <begin position="44"/>
        <end position="86"/>
    </location>
</feature>
<keyword evidence="1 5" id="KW-0479">Metal-binding</keyword>
<evidence type="ECO:0000259" key="7">
    <source>
        <dbReference type="PROSITE" id="PS50145"/>
    </source>
</evidence>
<gene>
    <name evidence="9" type="ORF">P5673_007467</name>
</gene>
<feature type="region of interest" description="Disordered" evidence="6">
    <location>
        <begin position="148"/>
        <end position="175"/>
    </location>
</feature>
<organism evidence="9 10">
    <name type="scientific">Acropora cervicornis</name>
    <name type="common">Staghorn coral</name>
    <dbReference type="NCBI Taxonomy" id="6130"/>
    <lineage>
        <taxon>Eukaryota</taxon>
        <taxon>Metazoa</taxon>
        <taxon>Cnidaria</taxon>
        <taxon>Anthozoa</taxon>
        <taxon>Hexacorallia</taxon>
        <taxon>Scleractinia</taxon>
        <taxon>Astrocoeniina</taxon>
        <taxon>Acroporidae</taxon>
        <taxon>Acropora</taxon>
    </lineage>
</organism>
<dbReference type="PANTHER" id="PTHR15933">
    <property type="entry name" value="PROTEIN CBG16327"/>
    <property type="match status" value="1"/>
</dbReference>
<dbReference type="GO" id="GO:0008270">
    <property type="term" value="F:zinc ion binding"/>
    <property type="evidence" value="ECO:0007669"/>
    <property type="project" value="UniProtKB-KW"/>
</dbReference>
<evidence type="ECO:0000256" key="4">
    <source>
        <dbReference type="ARBA" id="ARBA00022833"/>
    </source>
</evidence>
<dbReference type="SUPFAM" id="SSF49599">
    <property type="entry name" value="TRAF domain-like"/>
    <property type="match status" value="1"/>
</dbReference>
<dbReference type="InterPro" id="IPR031890">
    <property type="entry name" value="Fbxo30/Fbxo40"/>
</dbReference>
<accession>A0AAD9QWN9</accession>
<comment type="caution">
    <text evidence="9">The sequence shown here is derived from an EMBL/GenBank/DDBJ whole genome shotgun (WGS) entry which is preliminary data.</text>
</comment>
<keyword evidence="10" id="KW-1185">Reference proteome</keyword>
<protein>
    <submittedName>
        <fullName evidence="9">F-box only protein 30</fullName>
    </submittedName>
</protein>
<proteinExistence type="predicted"/>
<evidence type="ECO:0000256" key="1">
    <source>
        <dbReference type="ARBA" id="ARBA00022723"/>
    </source>
</evidence>
<dbReference type="Proteomes" id="UP001249851">
    <property type="component" value="Unassembled WGS sequence"/>
</dbReference>
<dbReference type="InterPro" id="IPR001810">
    <property type="entry name" value="F-box_dom"/>
</dbReference>
<evidence type="ECO:0000313" key="10">
    <source>
        <dbReference type="Proteomes" id="UP001249851"/>
    </source>
</evidence>
<evidence type="ECO:0000256" key="5">
    <source>
        <dbReference type="PROSITE-ProRule" id="PRU00207"/>
    </source>
</evidence>
<dbReference type="Pfam" id="PF15965">
    <property type="entry name" value="zf-TRAF_2"/>
    <property type="match status" value="1"/>
</dbReference>
<dbReference type="PROSITE" id="PS50181">
    <property type="entry name" value="FBOX"/>
    <property type="match status" value="1"/>
</dbReference>
<sequence>MAFERHEHCENCVKFYCNATDGCRMILCELGCGAQFHGCKMKDHKNVCQKCRIPCINSGYGCPAVFPREKLKTHLHRCPASVIFCTMEWNRYPVYSKSRLSWVPFFQPNPVLVKGHLDVELAFRDQKILREVFRRRCKKGKAKVDLLRTSTITPKQQGNSNANEPQQSSSLKPDSRKIAMASALSSLESKLRQMRDGGEYSGENPKTESEDLLVKGTRTNNSDVLFPDGNLIPSDSSDDLEKRIDESDPLEIKLHLLQLPKDYELEVIEQDQEKTPIFLDDTIPPPPIHLPLYLDKPLGLNVVVETLPKFQKQFPMYSIPCNQVFRRDEYNGHFKNVHSDIQGGLNGWLEHRCPLAQYGCTFVRYRLLPHSQTGSVTFNQELGSFGVRPCQNLSDDTPGEHTADLLTSLPLEILERVAGYLDGFSLCNFSRTSKLVREVCRNVLEMKGMVLFEWEKRIYDNGSWSWRVRQKVCVSFMVIKVKGLSPFNLKCKKRWYFSTSFLSVDQWVHSDSPFMAAHLEKCKYFNHCVPPRQFSYCFLVPPDGNKAAGSCSGSKCQSNEIALEYAPGQLEDQMDEIALECLMSDDTDTCNCAETSNSDSELQDED</sequence>
<keyword evidence="4 5" id="KW-0862">Zinc</keyword>
<name>A0AAD9QWN9_ACRCE</name>